<dbReference type="AlphaFoldDB" id="A0A1L9RQB3"/>
<accession>A0A1L9RQB3</accession>
<protein>
    <recommendedName>
        <fullName evidence="1">Arrestin-like N-terminal domain-containing protein</fullName>
    </recommendedName>
</protein>
<dbReference type="Gene3D" id="2.60.40.640">
    <property type="match status" value="1"/>
</dbReference>
<dbReference type="InterPro" id="IPR011021">
    <property type="entry name" value="Arrestin-like_N"/>
</dbReference>
<dbReference type="VEuPathDB" id="FungiDB:ASPWEDRAFT_170504"/>
<dbReference type="RefSeq" id="XP_040690683.1">
    <property type="nucleotide sequence ID" value="XM_040830633.1"/>
</dbReference>
<proteinExistence type="predicted"/>
<feature type="domain" description="Arrestin-like N-terminal" evidence="1">
    <location>
        <begin position="18"/>
        <end position="131"/>
    </location>
</feature>
<dbReference type="STRING" id="1073089.A0A1L9RQB3"/>
<gene>
    <name evidence="2" type="ORF">ASPWEDRAFT_170504</name>
</gene>
<dbReference type="EMBL" id="KV878211">
    <property type="protein sequence ID" value="OJJ37007.1"/>
    <property type="molecule type" value="Genomic_DNA"/>
</dbReference>
<reference evidence="3" key="1">
    <citation type="journal article" date="2017" name="Genome Biol.">
        <title>Comparative genomics reveals high biological diversity and specific adaptations in the industrially and medically important fungal genus Aspergillus.</title>
        <authorList>
            <person name="de Vries R.P."/>
            <person name="Riley R."/>
            <person name="Wiebenga A."/>
            <person name="Aguilar-Osorio G."/>
            <person name="Amillis S."/>
            <person name="Uchima C.A."/>
            <person name="Anderluh G."/>
            <person name="Asadollahi M."/>
            <person name="Askin M."/>
            <person name="Barry K."/>
            <person name="Battaglia E."/>
            <person name="Bayram O."/>
            <person name="Benocci T."/>
            <person name="Braus-Stromeyer S.A."/>
            <person name="Caldana C."/>
            <person name="Canovas D."/>
            <person name="Cerqueira G.C."/>
            <person name="Chen F."/>
            <person name="Chen W."/>
            <person name="Choi C."/>
            <person name="Clum A."/>
            <person name="Dos Santos R.A."/>
            <person name="Damasio A.R."/>
            <person name="Diallinas G."/>
            <person name="Emri T."/>
            <person name="Fekete E."/>
            <person name="Flipphi M."/>
            <person name="Freyberg S."/>
            <person name="Gallo A."/>
            <person name="Gournas C."/>
            <person name="Habgood R."/>
            <person name="Hainaut M."/>
            <person name="Harispe M.L."/>
            <person name="Henrissat B."/>
            <person name="Hilden K.S."/>
            <person name="Hope R."/>
            <person name="Hossain A."/>
            <person name="Karabika E."/>
            <person name="Karaffa L."/>
            <person name="Karanyi Z."/>
            <person name="Krasevec N."/>
            <person name="Kuo A."/>
            <person name="Kusch H."/>
            <person name="LaButti K."/>
            <person name="Lagendijk E.L."/>
            <person name="Lapidus A."/>
            <person name="Levasseur A."/>
            <person name="Lindquist E."/>
            <person name="Lipzen A."/>
            <person name="Logrieco A.F."/>
            <person name="MacCabe A."/>
            <person name="Maekelae M.R."/>
            <person name="Malavazi I."/>
            <person name="Melin P."/>
            <person name="Meyer V."/>
            <person name="Mielnichuk N."/>
            <person name="Miskei M."/>
            <person name="Molnar A.P."/>
            <person name="Mule G."/>
            <person name="Ngan C.Y."/>
            <person name="Orejas M."/>
            <person name="Orosz E."/>
            <person name="Ouedraogo J.P."/>
            <person name="Overkamp K.M."/>
            <person name="Park H.-S."/>
            <person name="Perrone G."/>
            <person name="Piumi F."/>
            <person name="Punt P.J."/>
            <person name="Ram A.F."/>
            <person name="Ramon A."/>
            <person name="Rauscher S."/>
            <person name="Record E."/>
            <person name="Riano-Pachon D.M."/>
            <person name="Robert V."/>
            <person name="Roehrig J."/>
            <person name="Ruller R."/>
            <person name="Salamov A."/>
            <person name="Salih N.S."/>
            <person name="Samson R.A."/>
            <person name="Sandor E."/>
            <person name="Sanguinetti M."/>
            <person name="Schuetze T."/>
            <person name="Sepcic K."/>
            <person name="Shelest E."/>
            <person name="Sherlock G."/>
            <person name="Sophianopoulou V."/>
            <person name="Squina F.M."/>
            <person name="Sun H."/>
            <person name="Susca A."/>
            <person name="Todd R.B."/>
            <person name="Tsang A."/>
            <person name="Unkles S.E."/>
            <person name="van de Wiele N."/>
            <person name="van Rossen-Uffink D."/>
            <person name="Oliveira J.V."/>
            <person name="Vesth T.C."/>
            <person name="Visser J."/>
            <person name="Yu J.-H."/>
            <person name="Zhou M."/>
            <person name="Andersen M.R."/>
            <person name="Archer D.B."/>
            <person name="Baker S.E."/>
            <person name="Benoit I."/>
            <person name="Brakhage A.A."/>
            <person name="Braus G.H."/>
            <person name="Fischer R."/>
            <person name="Frisvad J.C."/>
            <person name="Goldman G.H."/>
            <person name="Houbraken J."/>
            <person name="Oakley B."/>
            <person name="Pocsi I."/>
            <person name="Scazzocchio C."/>
            <person name="Seiboth B."/>
            <person name="vanKuyk P.A."/>
            <person name="Wortman J."/>
            <person name="Dyer P.S."/>
            <person name="Grigoriev I.V."/>
        </authorList>
    </citation>
    <scope>NUCLEOTIDE SEQUENCE [LARGE SCALE GENOMIC DNA]</scope>
    <source>
        <strain evidence="3">DTO 134E9</strain>
    </source>
</reference>
<organism evidence="2 3">
    <name type="scientific">Aspergillus wentii DTO 134E9</name>
    <dbReference type="NCBI Taxonomy" id="1073089"/>
    <lineage>
        <taxon>Eukaryota</taxon>
        <taxon>Fungi</taxon>
        <taxon>Dikarya</taxon>
        <taxon>Ascomycota</taxon>
        <taxon>Pezizomycotina</taxon>
        <taxon>Eurotiomycetes</taxon>
        <taxon>Eurotiomycetidae</taxon>
        <taxon>Eurotiales</taxon>
        <taxon>Aspergillaceae</taxon>
        <taxon>Aspergillus</taxon>
        <taxon>Aspergillus subgen. Cremei</taxon>
    </lineage>
</organism>
<evidence type="ECO:0000313" key="3">
    <source>
        <dbReference type="Proteomes" id="UP000184383"/>
    </source>
</evidence>
<sequence>MLSRVERFLDSPSRIDLRVQLDREQAVYTNEDAVSGHIILRNEAQVDVAAITVTLSGSATSRLRSGKLTESHQVTILNSFKGPLVFDSARQLFKRVEQVFPLNPGSSWFTNSRAMSLGPGEYTFSFSIRVCTAPLTICLGSVYLTSGIFQFPQVSECYKGSSASHDKRPTNRRRHHLLRKLPPSTGDSSTPGEIKYLLEATVRQDSLLSGTQKVVESPVPSIARVSFSAS</sequence>
<dbReference type="Proteomes" id="UP000184383">
    <property type="component" value="Unassembled WGS sequence"/>
</dbReference>
<evidence type="ECO:0000259" key="1">
    <source>
        <dbReference type="Pfam" id="PF00339"/>
    </source>
</evidence>
<name>A0A1L9RQB3_ASPWE</name>
<dbReference type="OrthoDB" id="3365616at2759"/>
<dbReference type="SUPFAM" id="SSF81296">
    <property type="entry name" value="E set domains"/>
    <property type="match status" value="1"/>
</dbReference>
<keyword evidence="3" id="KW-1185">Reference proteome</keyword>
<dbReference type="GeneID" id="63746481"/>
<evidence type="ECO:0000313" key="2">
    <source>
        <dbReference type="EMBL" id="OJJ37007.1"/>
    </source>
</evidence>
<dbReference type="InterPro" id="IPR014756">
    <property type="entry name" value="Ig_E-set"/>
</dbReference>
<dbReference type="Pfam" id="PF00339">
    <property type="entry name" value="Arrestin_N"/>
    <property type="match status" value="1"/>
</dbReference>
<dbReference type="CDD" id="cd22952">
    <property type="entry name" value="ART10-like"/>
    <property type="match status" value="1"/>
</dbReference>
<dbReference type="InterPro" id="IPR014752">
    <property type="entry name" value="Arrestin-like_C"/>
</dbReference>